<sequence length="104" mass="11639">MPRKESAGSHGPHSAYQNTVHTKRMDDTHKMAFQELQEKERMLEQRRSSADNPAESCYGHPPASQSGPHPQYHRAPSLMVGFGQWGIPVNMQALVKARTDSLCP</sequence>
<feature type="compositionally biased region" description="Basic and acidic residues" evidence="1">
    <location>
        <begin position="23"/>
        <end position="49"/>
    </location>
</feature>
<name>A6HXB5_RAT</name>
<dbReference type="Proteomes" id="UP000234681">
    <property type="component" value="Chromosome 1"/>
</dbReference>
<evidence type="ECO:0000313" key="2">
    <source>
        <dbReference type="EMBL" id="EDM11846.1"/>
    </source>
</evidence>
<reference evidence="3" key="1">
    <citation type="submission" date="2005-09" db="EMBL/GenBank/DDBJ databases">
        <authorList>
            <person name="Mural R.J."/>
            <person name="Li P.W."/>
            <person name="Adams M.D."/>
            <person name="Amanatides P.G."/>
            <person name="Baden-Tillson H."/>
            <person name="Barnstead M."/>
            <person name="Chin S.H."/>
            <person name="Dew I."/>
            <person name="Evans C.A."/>
            <person name="Ferriera S."/>
            <person name="Flanigan M."/>
            <person name="Fosler C."/>
            <person name="Glodek A."/>
            <person name="Gu Z."/>
            <person name="Holt R.A."/>
            <person name="Jennings D."/>
            <person name="Kraft C.L."/>
            <person name="Lu F."/>
            <person name="Nguyen T."/>
            <person name="Nusskern D.R."/>
            <person name="Pfannkoch C.M."/>
            <person name="Sitter C."/>
            <person name="Sutton G.G."/>
            <person name="Venter J.C."/>
            <person name="Wang Z."/>
            <person name="Woodage T."/>
            <person name="Zheng X.H."/>
            <person name="Zhong F."/>
        </authorList>
    </citation>
    <scope>NUCLEOTIDE SEQUENCE [LARGE SCALE GENOMIC DNA]</scope>
    <source>
        <strain>BN</strain>
        <strain evidence="3">Sprague-Dawley</strain>
    </source>
</reference>
<dbReference type="AlphaFoldDB" id="A6HXB5"/>
<organism evidence="2 3">
    <name type="scientific">Rattus norvegicus</name>
    <name type="common">Rat</name>
    <dbReference type="NCBI Taxonomy" id="10116"/>
    <lineage>
        <taxon>Eukaryota</taxon>
        <taxon>Metazoa</taxon>
        <taxon>Chordata</taxon>
        <taxon>Craniata</taxon>
        <taxon>Vertebrata</taxon>
        <taxon>Euteleostomi</taxon>
        <taxon>Mammalia</taxon>
        <taxon>Eutheria</taxon>
        <taxon>Euarchontoglires</taxon>
        <taxon>Glires</taxon>
        <taxon>Rodentia</taxon>
        <taxon>Myomorpha</taxon>
        <taxon>Muroidea</taxon>
        <taxon>Muridae</taxon>
        <taxon>Murinae</taxon>
        <taxon>Rattus</taxon>
    </lineage>
</organism>
<accession>A6HXB5</accession>
<protein>
    <submittedName>
        <fullName evidence="2">Similar to leucine rich repeat containing 27 (Predicted), isoform CRA_c</fullName>
    </submittedName>
</protein>
<evidence type="ECO:0000313" key="3">
    <source>
        <dbReference type="Proteomes" id="UP000234681"/>
    </source>
</evidence>
<gene>
    <name evidence="2" type="primary">RGD1559981_predicted</name>
    <name evidence="2" type="ORF">rCG_47951</name>
</gene>
<dbReference type="EMBL" id="CH473953">
    <property type="protein sequence ID" value="EDM11846.1"/>
    <property type="molecule type" value="Genomic_DNA"/>
</dbReference>
<evidence type="ECO:0000256" key="1">
    <source>
        <dbReference type="SAM" id="MobiDB-lite"/>
    </source>
</evidence>
<feature type="region of interest" description="Disordered" evidence="1">
    <location>
        <begin position="1"/>
        <end position="75"/>
    </location>
</feature>
<proteinExistence type="predicted"/>